<dbReference type="InterPro" id="IPR006976">
    <property type="entry name" value="VanZ-like"/>
</dbReference>
<feature type="transmembrane region" description="Helical" evidence="1">
    <location>
        <begin position="15"/>
        <end position="36"/>
    </location>
</feature>
<feature type="transmembrane region" description="Helical" evidence="1">
    <location>
        <begin position="56"/>
        <end position="77"/>
    </location>
</feature>
<proteinExistence type="predicted"/>
<name>A0A9E9LWZ5_9BURK</name>
<feature type="domain" description="VanZ-like" evidence="2">
    <location>
        <begin position="22"/>
        <end position="136"/>
    </location>
</feature>
<feature type="transmembrane region" description="Helical" evidence="1">
    <location>
        <begin position="89"/>
        <end position="111"/>
    </location>
</feature>
<evidence type="ECO:0000259" key="2">
    <source>
        <dbReference type="Pfam" id="PF04892"/>
    </source>
</evidence>
<dbReference type="KEGG" id="ovb:NB640_06680"/>
<dbReference type="RefSeq" id="WP_269307971.1">
    <property type="nucleotide sequence ID" value="NZ_CP098242.1"/>
</dbReference>
<keyword evidence="1" id="KW-0812">Transmembrane</keyword>
<feature type="transmembrane region" description="Helical" evidence="1">
    <location>
        <begin position="123"/>
        <end position="143"/>
    </location>
</feature>
<evidence type="ECO:0000313" key="3">
    <source>
        <dbReference type="EMBL" id="WAW08979.1"/>
    </source>
</evidence>
<organism evidence="3 4">
    <name type="scientific">Oxalobacter vibrioformis</name>
    <dbReference type="NCBI Taxonomy" id="933080"/>
    <lineage>
        <taxon>Bacteria</taxon>
        <taxon>Pseudomonadati</taxon>
        <taxon>Pseudomonadota</taxon>
        <taxon>Betaproteobacteria</taxon>
        <taxon>Burkholderiales</taxon>
        <taxon>Oxalobacteraceae</taxon>
        <taxon>Oxalobacter</taxon>
    </lineage>
</organism>
<feature type="transmembrane region" description="Helical" evidence="1">
    <location>
        <begin position="310"/>
        <end position="326"/>
    </location>
</feature>
<keyword evidence="1" id="KW-1133">Transmembrane helix</keyword>
<feature type="transmembrane region" description="Helical" evidence="1">
    <location>
        <begin position="346"/>
        <end position="366"/>
    </location>
</feature>
<dbReference type="AlphaFoldDB" id="A0A9E9LWZ5"/>
<accession>A0A9E9LWZ5</accession>
<dbReference type="Proteomes" id="UP001156215">
    <property type="component" value="Chromosome"/>
</dbReference>
<feature type="transmembrane region" description="Helical" evidence="1">
    <location>
        <begin position="278"/>
        <end position="301"/>
    </location>
</feature>
<keyword evidence="4" id="KW-1185">Reference proteome</keyword>
<gene>
    <name evidence="3" type="ORF">NB640_06680</name>
</gene>
<dbReference type="Pfam" id="PF04892">
    <property type="entry name" value="VanZ"/>
    <property type="match status" value="1"/>
</dbReference>
<feature type="transmembrane region" description="Helical" evidence="1">
    <location>
        <begin position="220"/>
        <end position="243"/>
    </location>
</feature>
<keyword evidence="1" id="KW-0472">Membrane</keyword>
<protein>
    <submittedName>
        <fullName evidence="3">VanZ family protein</fullName>
    </submittedName>
</protein>
<evidence type="ECO:0000256" key="1">
    <source>
        <dbReference type="SAM" id="Phobius"/>
    </source>
</evidence>
<sequence length="376" mass="42305">MSQPCSPPFHRPSSFLRAALLVYVFLIVYASLYPFSGWQFAGIFPLAYLYAPLPRYWTWFDVLINVAGYVPLGILLATAVSPRLRGFKAFIFALIAGTLLSLAMEGLQAYLPSRVSSNLDLMTNAGGTFIGAFLGTVLSQLIFREDRMHYFIQRWLRFTSSRVLIIPMLWPLAQIYPQNYLFGHGEIFPVMSEWLSAFLGYPVDLSLKVMGGVQLTAEQYWLSETIITATGLTGAILILLCVLQKTAPRILLAGLMLAFALLFKVMACALFFEPKNALVWLTPGAIGGLLVGFLMLFGLIFTPAPVQRRMAIYMLLICLVTVNILPDNQYFVSTLQTWSQGKFLNFNGAAHFMAMIWPFMALWFLFRSIVNLRYSK</sequence>
<evidence type="ECO:0000313" key="4">
    <source>
        <dbReference type="Proteomes" id="UP001156215"/>
    </source>
</evidence>
<feature type="transmembrane region" description="Helical" evidence="1">
    <location>
        <begin position="250"/>
        <end position="272"/>
    </location>
</feature>
<reference evidence="3" key="1">
    <citation type="journal article" date="2022" name="Front. Microbiol.">
        <title>New perspectives on an old grouping: The genomic and phenotypic variability of Oxalobacter formigenes and the implications for calcium oxalate stone prevention.</title>
        <authorList>
            <person name="Chmiel J.A."/>
            <person name="Carr C."/>
            <person name="Stuivenberg G.A."/>
            <person name="Venema R."/>
            <person name="Chanyi R.M."/>
            <person name="Al K.F."/>
            <person name="Giguere D."/>
            <person name="Say H."/>
            <person name="Akouris P.P."/>
            <person name="Dominguez Romero S.A."/>
            <person name="Kwong A."/>
            <person name="Tai V."/>
            <person name="Koval S.F."/>
            <person name="Razvi H."/>
            <person name="Bjazevic J."/>
            <person name="Burton J.P."/>
        </authorList>
    </citation>
    <scope>NUCLEOTIDE SEQUENCE</scope>
    <source>
        <strain evidence="3">WoOx3</strain>
    </source>
</reference>
<dbReference type="EMBL" id="CP098242">
    <property type="protein sequence ID" value="WAW08979.1"/>
    <property type="molecule type" value="Genomic_DNA"/>
</dbReference>